<evidence type="ECO:0000256" key="6">
    <source>
        <dbReference type="ARBA" id="ARBA00022840"/>
    </source>
</evidence>
<dbReference type="InterPro" id="IPR017945">
    <property type="entry name" value="DHBP_synth_RibB-like_a/b_dom"/>
</dbReference>
<dbReference type="Gene3D" id="3.40.50.11030">
    <property type="entry name" value="Threonylcarbamoyl-AMP synthase, C-terminal domain"/>
    <property type="match status" value="1"/>
</dbReference>
<dbReference type="GO" id="GO:0003725">
    <property type="term" value="F:double-stranded RNA binding"/>
    <property type="evidence" value="ECO:0007669"/>
    <property type="project" value="InterPro"/>
</dbReference>
<keyword evidence="5" id="KW-0547">Nucleotide-binding</keyword>
<evidence type="ECO:0000313" key="12">
    <source>
        <dbReference type="Proteomes" id="UP000663887"/>
    </source>
</evidence>
<keyword evidence="4" id="KW-0436">Ligase</keyword>
<evidence type="ECO:0000256" key="1">
    <source>
        <dbReference type="ARBA" id="ARBA00008226"/>
    </source>
</evidence>
<dbReference type="Gene3D" id="3.90.870.10">
    <property type="entry name" value="DHBP synthase"/>
    <property type="match status" value="1"/>
</dbReference>
<dbReference type="HAMAP" id="MF_00255">
    <property type="entry name" value="Gly_tRNA_synth_beta"/>
    <property type="match status" value="1"/>
</dbReference>
<dbReference type="PANTHER" id="PTHR30075:SF2">
    <property type="entry name" value="GLYCINE--TRNA LIGASE, CHLOROPLASTIC_MITOCHONDRIAL 2"/>
    <property type="match status" value="1"/>
</dbReference>
<proteinExistence type="inferred from homology"/>
<evidence type="ECO:0000256" key="2">
    <source>
        <dbReference type="ARBA" id="ARBA00012829"/>
    </source>
</evidence>
<dbReference type="PANTHER" id="PTHR30075">
    <property type="entry name" value="GLYCYL-TRNA SYNTHETASE"/>
    <property type="match status" value="1"/>
</dbReference>
<accession>A0A816NH46</accession>
<dbReference type="Pfam" id="PF01300">
    <property type="entry name" value="Sua5_yciO_yrdC"/>
    <property type="match status" value="1"/>
</dbReference>
<gene>
    <name evidence="11" type="ORF">XDN619_LOCUS4809</name>
</gene>
<protein>
    <recommendedName>
        <fullName evidence="3">Threonylcarbamoyl-AMP synthase</fullName>
        <ecNumber evidence="2">6.1.1.14</ecNumber>
    </recommendedName>
</protein>
<evidence type="ECO:0000313" key="11">
    <source>
        <dbReference type="EMBL" id="CAF2028581.1"/>
    </source>
</evidence>
<dbReference type="Pfam" id="PF02092">
    <property type="entry name" value="tRNA_synt_2f"/>
    <property type="match status" value="1"/>
</dbReference>
<comment type="caution">
    <text evidence="11">The sequence shown here is derived from an EMBL/GenBank/DDBJ whole genome shotgun (WGS) entry which is preliminary data.</text>
</comment>
<dbReference type="EC" id="6.1.1.14" evidence="2"/>
<sequence length="939" mass="104618">MQTRAESAYLEIFTKYFQDKGIGFKDIEIFVGPRRVVIHAEGLDKEIKGQSISIKGPKTDSPIIAIEGFCKSNNISKADLVIQEVKGTKCYFYEKEITTQEVKSILFKSLAQPIMDYVWSKSMYWSDYKIKWVRPLKNILCIFDGEIIPFKLGHLTANNITFGHRFMSPKQIIVNDYIEYKKALLENFVVLNRSDRVKNIKLSLENEAKALGLVIKDDLALFEEVAGLVEYPVILRGTIEQKFLKLPSEVLVSSMRTHQKYFSLFNKEGKFAPYFLFVSNIVSSDPNMVIKGNEKVLSARLSDALYFYHQDLKKSLEDGIDNLEKVTFHAKLGSLKSKVKRLASLTQFIDAESSLATEAALICKSDVLSEVVGEFPNLQGIMGYYYALSGGKRENVAIAIRDHYKPQGPSDSVPTAEAAVLALADKIDSLCGLMLAGERPTGSKDPYALRRLALGIIRIILENKLQQNIIKLVEFSCSLYLPVINYNYSEIQQIISFIEERAKNYFKDQFDSTQVSAVVNSWIEPDLLITKWKLEALNSFLDTTTGELLLNSYKRASNIIGSAKLNGEINPDLFDQQEEIQLMEFLTLNLAYIDLLIEKKDFLESLKTLTSMNHVIANFFEKVMSMEDMEIIAKAAKIINAGGLVSFPTETVYGLGANAFSQEACLKIYEAKGRPSNNPLIVHVTGLEQAEELAIFNKDAYLLNKLWPGPLTMVLPKKNNSKLAACVTAGLDTVAIRVPAHKVAKDLILQSGVPIAAPSANKSGYLSATSHEHVKDSFKNDEIFIIESESKTLYGLESTIIDLSTSVPTILRFGFVTKQVIEQIISKEVAIATKSSAIKAPGMMHLHYAPTTPIRINAKSLEEGEVGLNFGNSQLDNKGSLNLSHEGNLIDAAANLFSYLHILDNYAKKNSIKKIAVAPIPNESIGLAINDRLTRAVNI</sequence>
<evidence type="ECO:0000256" key="7">
    <source>
        <dbReference type="ARBA" id="ARBA00022917"/>
    </source>
</evidence>
<dbReference type="InterPro" id="IPR006070">
    <property type="entry name" value="Sua5-like_dom"/>
</dbReference>
<reference evidence="11" key="1">
    <citation type="submission" date="2021-02" db="EMBL/GenBank/DDBJ databases">
        <authorList>
            <person name="Nowell W R."/>
        </authorList>
    </citation>
    <scope>NUCLEOTIDE SEQUENCE</scope>
</reference>
<evidence type="ECO:0000256" key="4">
    <source>
        <dbReference type="ARBA" id="ARBA00022598"/>
    </source>
</evidence>
<dbReference type="NCBIfam" id="TIGR00211">
    <property type="entry name" value="glyS"/>
    <property type="match status" value="1"/>
</dbReference>
<evidence type="ECO:0000256" key="5">
    <source>
        <dbReference type="ARBA" id="ARBA00022741"/>
    </source>
</evidence>
<feature type="domain" description="YrdC-like" evidence="10">
    <location>
        <begin position="629"/>
        <end position="816"/>
    </location>
</feature>
<evidence type="ECO:0000256" key="9">
    <source>
        <dbReference type="ARBA" id="ARBA00047937"/>
    </source>
</evidence>
<dbReference type="GO" id="GO:0005829">
    <property type="term" value="C:cytosol"/>
    <property type="evidence" value="ECO:0007669"/>
    <property type="project" value="TreeGrafter"/>
</dbReference>
<dbReference type="GO" id="GO:0004820">
    <property type="term" value="F:glycine-tRNA ligase activity"/>
    <property type="evidence" value="ECO:0007669"/>
    <property type="project" value="UniProtKB-EC"/>
</dbReference>
<keyword evidence="8" id="KW-0030">Aminoacyl-tRNA synthetase</keyword>
<evidence type="ECO:0000259" key="10">
    <source>
        <dbReference type="PROSITE" id="PS51163"/>
    </source>
</evidence>
<dbReference type="SUPFAM" id="SSF55821">
    <property type="entry name" value="YrdC/RibB"/>
    <property type="match status" value="1"/>
</dbReference>
<keyword evidence="6" id="KW-0067">ATP-binding</keyword>
<evidence type="ECO:0000256" key="3">
    <source>
        <dbReference type="ARBA" id="ARBA00015492"/>
    </source>
</evidence>
<dbReference type="Proteomes" id="UP000663887">
    <property type="component" value="Unassembled WGS sequence"/>
</dbReference>
<dbReference type="NCBIfam" id="TIGR00057">
    <property type="entry name" value="L-threonylcarbamoyladenylate synthase"/>
    <property type="match status" value="1"/>
</dbReference>
<dbReference type="PROSITE" id="PS51163">
    <property type="entry name" value="YRDC"/>
    <property type="match status" value="1"/>
</dbReference>
<dbReference type="InterPro" id="IPR005145">
    <property type="entry name" value="Sua5_C"/>
</dbReference>
<dbReference type="PROSITE" id="PS50861">
    <property type="entry name" value="AA_TRNA_LIGASE_II_GLYAB"/>
    <property type="match status" value="1"/>
</dbReference>
<dbReference type="AlphaFoldDB" id="A0A816NH46"/>
<evidence type="ECO:0000256" key="8">
    <source>
        <dbReference type="ARBA" id="ARBA00023146"/>
    </source>
</evidence>
<dbReference type="GO" id="GO:0006426">
    <property type="term" value="P:glycyl-tRNA aminoacylation"/>
    <property type="evidence" value="ECO:0007669"/>
    <property type="project" value="InterPro"/>
</dbReference>
<dbReference type="Pfam" id="PF03481">
    <property type="entry name" value="Sua5_C"/>
    <property type="match status" value="1"/>
</dbReference>
<dbReference type="SUPFAM" id="SSF109604">
    <property type="entry name" value="HD-domain/PDEase-like"/>
    <property type="match status" value="1"/>
</dbReference>
<dbReference type="GO" id="GO:0005524">
    <property type="term" value="F:ATP binding"/>
    <property type="evidence" value="ECO:0007669"/>
    <property type="project" value="UniProtKB-KW"/>
</dbReference>
<dbReference type="EMBL" id="CAJNRG010001166">
    <property type="protein sequence ID" value="CAF2028581.1"/>
    <property type="molecule type" value="Genomic_DNA"/>
</dbReference>
<dbReference type="InterPro" id="IPR038385">
    <property type="entry name" value="Sua5/YwlC_C"/>
</dbReference>
<dbReference type="InterPro" id="IPR015944">
    <property type="entry name" value="Gly-tRNA-synth_bsu"/>
</dbReference>
<comment type="similarity">
    <text evidence="1">Belongs to the class-II aminoacyl-tRNA synthetase family.</text>
</comment>
<name>A0A816NH46_9BILA</name>
<keyword evidence="7" id="KW-0648">Protein biosynthesis</keyword>
<dbReference type="InterPro" id="IPR006194">
    <property type="entry name" value="Gly-tRNA-synth_heterodimer"/>
</dbReference>
<dbReference type="PRINTS" id="PR01045">
    <property type="entry name" value="TRNASYNTHGB"/>
</dbReference>
<comment type="catalytic activity">
    <reaction evidence="9">
        <text>tRNA(Gly) + glycine + ATP = glycyl-tRNA(Gly) + AMP + diphosphate</text>
        <dbReference type="Rhea" id="RHEA:16013"/>
        <dbReference type="Rhea" id="RHEA-COMP:9664"/>
        <dbReference type="Rhea" id="RHEA-COMP:9683"/>
        <dbReference type="ChEBI" id="CHEBI:30616"/>
        <dbReference type="ChEBI" id="CHEBI:33019"/>
        <dbReference type="ChEBI" id="CHEBI:57305"/>
        <dbReference type="ChEBI" id="CHEBI:78442"/>
        <dbReference type="ChEBI" id="CHEBI:78522"/>
        <dbReference type="ChEBI" id="CHEBI:456215"/>
        <dbReference type="EC" id="6.1.1.14"/>
    </reaction>
</comment>
<organism evidence="11 12">
    <name type="scientific">Rotaria magnacalcarata</name>
    <dbReference type="NCBI Taxonomy" id="392030"/>
    <lineage>
        <taxon>Eukaryota</taxon>
        <taxon>Metazoa</taxon>
        <taxon>Spiralia</taxon>
        <taxon>Gnathifera</taxon>
        <taxon>Rotifera</taxon>
        <taxon>Eurotatoria</taxon>
        <taxon>Bdelloidea</taxon>
        <taxon>Philodinida</taxon>
        <taxon>Philodinidae</taxon>
        <taxon>Rotaria</taxon>
    </lineage>
</organism>